<accession>A0A5D0IRR7</accession>
<sequence>MGKIIVIDSSNEKHVLKFKTYEYPNLMELIANSYYEDIGECRGRGLCGTCVVETDNEELLKEELDINERLILKQLLGNSNNLRLACQIRLTPKLNNSTFKVIDNY</sequence>
<dbReference type="SUPFAM" id="SSF54292">
    <property type="entry name" value="2Fe-2S ferredoxin-like"/>
    <property type="match status" value="1"/>
</dbReference>
<dbReference type="EMBL" id="VSDQ01000409">
    <property type="protein sequence ID" value="TYA84332.1"/>
    <property type="molecule type" value="Genomic_DNA"/>
</dbReference>
<dbReference type="InterPro" id="IPR001041">
    <property type="entry name" value="2Fe-2S_ferredoxin-type"/>
</dbReference>
<dbReference type="Proteomes" id="UP000323930">
    <property type="component" value="Unassembled WGS sequence"/>
</dbReference>
<comment type="caution">
    <text evidence="2">The sequence shown here is derived from an EMBL/GenBank/DDBJ whole genome shotgun (WGS) entry which is preliminary data.</text>
</comment>
<proteinExistence type="predicted"/>
<dbReference type="InterPro" id="IPR036010">
    <property type="entry name" value="2Fe-2S_ferredoxin-like_sf"/>
</dbReference>
<reference evidence="2 3" key="1">
    <citation type="submission" date="2019-08" db="EMBL/GenBank/DDBJ databases">
        <title>Seonamhaeicola sediminis sp. nov., isolated from marine sediment.</title>
        <authorList>
            <person name="Cao W.R."/>
        </authorList>
    </citation>
    <scope>NUCLEOTIDE SEQUENCE [LARGE SCALE GENOMIC DNA]</scope>
    <source>
        <strain evidence="2 3">B011</strain>
    </source>
</reference>
<dbReference type="RefSeq" id="WP_148540828.1">
    <property type="nucleotide sequence ID" value="NZ_VSDQ01000409.1"/>
</dbReference>
<dbReference type="OrthoDB" id="9799640at2"/>
<dbReference type="InterPro" id="IPR012675">
    <property type="entry name" value="Beta-grasp_dom_sf"/>
</dbReference>
<name>A0A5D0IRR7_9FLAO</name>
<dbReference type="Pfam" id="PF00111">
    <property type="entry name" value="Fer2"/>
    <property type="match status" value="1"/>
</dbReference>
<dbReference type="GO" id="GO:0051536">
    <property type="term" value="F:iron-sulfur cluster binding"/>
    <property type="evidence" value="ECO:0007669"/>
    <property type="project" value="InterPro"/>
</dbReference>
<protein>
    <submittedName>
        <fullName evidence="2">2Fe-2S iron-sulfur cluster binding domain-containing protein</fullName>
    </submittedName>
</protein>
<keyword evidence="3" id="KW-1185">Reference proteome</keyword>
<dbReference type="Gene3D" id="3.10.20.30">
    <property type="match status" value="1"/>
</dbReference>
<evidence type="ECO:0000259" key="1">
    <source>
        <dbReference type="Pfam" id="PF00111"/>
    </source>
</evidence>
<evidence type="ECO:0000313" key="2">
    <source>
        <dbReference type="EMBL" id="TYA84332.1"/>
    </source>
</evidence>
<organism evidence="2 3">
    <name type="scientific">Seonamhaeicola marinus</name>
    <dbReference type="NCBI Taxonomy" id="1912246"/>
    <lineage>
        <taxon>Bacteria</taxon>
        <taxon>Pseudomonadati</taxon>
        <taxon>Bacteroidota</taxon>
        <taxon>Flavobacteriia</taxon>
        <taxon>Flavobacteriales</taxon>
        <taxon>Flavobacteriaceae</taxon>
    </lineage>
</organism>
<feature type="domain" description="2Fe-2S ferredoxin-type" evidence="1">
    <location>
        <begin position="40"/>
        <end position="91"/>
    </location>
</feature>
<evidence type="ECO:0000313" key="3">
    <source>
        <dbReference type="Proteomes" id="UP000323930"/>
    </source>
</evidence>
<gene>
    <name evidence="2" type="ORF">FUA24_06710</name>
</gene>
<dbReference type="AlphaFoldDB" id="A0A5D0IRR7"/>